<reference evidence="2 3" key="1">
    <citation type="journal article" date="2015" name="Genome Announc.">
        <title>Expanding the biotechnology potential of lactobacilli through comparative genomics of 213 strains and associated genera.</title>
        <authorList>
            <person name="Sun Z."/>
            <person name="Harris H.M."/>
            <person name="McCann A."/>
            <person name="Guo C."/>
            <person name="Argimon S."/>
            <person name="Zhang W."/>
            <person name="Yang X."/>
            <person name="Jeffery I.B."/>
            <person name="Cooney J.C."/>
            <person name="Kagawa T.F."/>
            <person name="Liu W."/>
            <person name="Song Y."/>
            <person name="Salvetti E."/>
            <person name="Wrobel A."/>
            <person name="Rasinkangas P."/>
            <person name="Parkhill J."/>
            <person name="Rea M.C."/>
            <person name="O'Sullivan O."/>
            <person name="Ritari J."/>
            <person name="Douillard F.P."/>
            <person name="Paul Ross R."/>
            <person name="Yang R."/>
            <person name="Briner A.E."/>
            <person name="Felis G.E."/>
            <person name="de Vos W.M."/>
            <person name="Barrangou R."/>
            <person name="Klaenhammer T.R."/>
            <person name="Caufield P.W."/>
            <person name="Cui Y."/>
            <person name="Zhang H."/>
            <person name="O'Toole P.W."/>
        </authorList>
    </citation>
    <scope>NUCLEOTIDE SEQUENCE [LARGE SCALE GENOMIC DNA]</scope>
    <source>
        <strain evidence="2 3">DSM 15354</strain>
    </source>
</reference>
<dbReference type="Proteomes" id="UP000051931">
    <property type="component" value="Unassembled WGS sequence"/>
</dbReference>
<dbReference type="Pfam" id="PF03780">
    <property type="entry name" value="Asp23"/>
    <property type="match status" value="1"/>
</dbReference>
<dbReference type="PANTHER" id="PTHR34297">
    <property type="entry name" value="HYPOTHETICAL CYTOSOLIC PROTEIN-RELATED"/>
    <property type="match status" value="1"/>
</dbReference>
<dbReference type="EMBL" id="AZFB01000001">
    <property type="protein sequence ID" value="KRL63963.1"/>
    <property type="molecule type" value="Genomic_DNA"/>
</dbReference>
<dbReference type="eggNOG" id="COG1302">
    <property type="taxonomic scope" value="Bacteria"/>
</dbReference>
<proteinExistence type="inferred from homology"/>
<evidence type="ECO:0000313" key="2">
    <source>
        <dbReference type="EMBL" id="KRL63963.1"/>
    </source>
</evidence>
<evidence type="ECO:0000313" key="3">
    <source>
        <dbReference type="Proteomes" id="UP000051931"/>
    </source>
</evidence>
<comment type="caution">
    <text evidence="2">The sequence shown here is derived from an EMBL/GenBank/DDBJ whole genome shotgun (WGS) entry which is preliminary data.</text>
</comment>
<keyword evidence="3" id="KW-1185">Reference proteome</keyword>
<dbReference type="AlphaFoldDB" id="A0A0R1SFW2"/>
<name>A0A0R1SFW2_9LACO</name>
<accession>A0A0R1SFW2</accession>
<dbReference type="RefSeq" id="WP_027824669.1">
    <property type="nucleotide sequence ID" value="NZ_AUEI01000004.1"/>
</dbReference>
<dbReference type="STRING" id="1122152.GCA_000425905_00469"/>
<dbReference type="PANTHER" id="PTHR34297:SF1">
    <property type="entry name" value="ASP23_GLS24 FAMILY ENVELOPE STRESS RESPONSE PROTEIN"/>
    <property type="match status" value="1"/>
</dbReference>
<gene>
    <name evidence="2" type="ORF">FC23_GL000211</name>
</gene>
<protein>
    <submittedName>
        <fullName evidence="2">Alkaline shock protein</fullName>
    </submittedName>
</protein>
<sequence>MAESSTILLTSNDAGDEIKIDLSVLEIILAIAAQKVDGVAAMRGSLKSGLNWVLGREDRGKGVAVSVDHDQNLVADVYSYFDSGVNVPQVAAKIQASLSKQITQMTDLKLSQINIHVVGLVFPEEKAQLDGEKDQKELFPKSEKDGE</sequence>
<dbReference type="InterPro" id="IPR005531">
    <property type="entry name" value="Asp23"/>
</dbReference>
<comment type="similarity">
    <text evidence="1">Belongs to the asp23 family.</text>
</comment>
<dbReference type="PATRIC" id="fig|1122152.4.peg.213"/>
<organism evidence="2 3">
    <name type="scientific">Lactobacillus psittaci DSM 15354</name>
    <dbReference type="NCBI Taxonomy" id="1122152"/>
    <lineage>
        <taxon>Bacteria</taxon>
        <taxon>Bacillati</taxon>
        <taxon>Bacillota</taxon>
        <taxon>Bacilli</taxon>
        <taxon>Lactobacillales</taxon>
        <taxon>Lactobacillaceae</taxon>
        <taxon>Lactobacillus</taxon>
    </lineage>
</organism>
<dbReference type="OrthoDB" id="9793465at2"/>
<evidence type="ECO:0000256" key="1">
    <source>
        <dbReference type="ARBA" id="ARBA00005721"/>
    </source>
</evidence>